<keyword evidence="12" id="KW-1185">Reference proteome</keyword>
<keyword evidence="4 8" id="KW-0812">Transmembrane</keyword>
<evidence type="ECO:0000313" key="11">
    <source>
        <dbReference type="EMBL" id="BBM85024.1"/>
    </source>
</evidence>
<feature type="domain" description="Motility protein B-like N-terminal" evidence="10">
    <location>
        <begin position="8"/>
        <end position="61"/>
    </location>
</feature>
<evidence type="ECO:0000256" key="7">
    <source>
        <dbReference type="SAM" id="MobiDB-lite"/>
    </source>
</evidence>
<evidence type="ECO:0000256" key="4">
    <source>
        <dbReference type="ARBA" id="ARBA00022692"/>
    </source>
</evidence>
<evidence type="ECO:0000256" key="8">
    <source>
        <dbReference type="SAM" id="Phobius"/>
    </source>
</evidence>
<dbReference type="InterPro" id="IPR006665">
    <property type="entry name" value="OmpA-like"/>
</dbReference>
<protein>
    <submittedName>
        <fullName evidence="11">OmpA/MotB protein</fullName>
    </submittedName>
</protein>
<comment type="similarity">
    <text evidence="2">Belongs to the MotB family.</text>
</comment>
<evidence type="ECO:0000256" key="6">
    <source>
        <dbReference type="ARBA" id="ARBA00023136"/>
    </source>
</evidence>
<proteinExistence type="inferred from homology"/>
<dbReference type="PANTHER" id="PTHR30329">
    <property type="entry name" value="STATOR ELEMENT OF FLAGELLAR MOTOR COMPLEX"/>
    <property type="match status" value="1"/>
</dbReference>
<dbReference type="PANTHER" id="PTHR30329:SF21">
    <property type="entry name" value="LIPOPROTEIN YIAD-RELATED"/>
    <property type="match status" value="1"/>
</dbReference>
<evidence type="ECO:0000259" key="9">
    <source>
        <dbReference type="Pfam" id="PF00691"/>
    </source>
</evidence>
<organism evidence="11 12">
    <name type="scientific">Uabimicrobium amorphum</name>
    <dbReference type="NCBI Taxonomy" id="2596890"/>
    <lineage>
        <taxon>Bacteria</taxon>
        <taxon>Pseudomonadati</taxon>
        <taxon>Planctomycetota</taxon>
        <taxon>Candidatus Uabimicrobiia</taxon>
        <taxon>Candidatus Uabimicrobiales</taxon>
        <taxon>Candidatus Uabimicrobiaceae</taxon>
        <taxon>Candidatus Uabimicrobium</taxon>
    </lineage>
</organism>
<dbReference type="InterPro" id="IPR050330">
    <property type="entry name" value="Bact_OuterMem_StrucFunc"/>
</dbReference>
<dbReference type="EMBL" id="AP019860">
    <property type="protein sequence ID" value="BBM85024.1"/>
    <property type="molecule type" value="Genomic_DNA"/>
</dbReference>
<dbReference type="SUPFAM" id="SSF103088">
    <property type="entry name" value="OmpA-like"/>
    <property type="match status" value="1"/>
</dbReference>
<keyword evidence="6 8" id="KW-0472">Membrane</keyword>
<feature type="compositionally biased region" description="Polar residues" evidence="7">
    <location>
        <begin position="73"/>
        <end position="82"/>
    </location>
</feature>
<sequence length="232" mass="26854">MTNRRRPRKKIDMGGGPETPEWVVTFSDIISLLVTFFVLLLTYSAFDSKEFQLVRGSLQGSIGVLREPKRDSSSVQSRTTAFIKSPSKRHSEVPGPYQGEEGNPIQLETKVPIDETMYNKYLLLKTQIYFHRNETKLSKQSYEILDSIAEFIKHTDNEITIKCYAYPRSVKKKSQVYVVAAKRGYKIWNYFVRHKINPNRLTIASCFPTDGFLNKKKSTVDIVVWNEQPKEF</sequence>
<dbReference type="Pfam" id="PF00691">
    <property type="entry name" value="OmpA"/>
    <property type="match status" value="1"/>
</dbReference>
<evidence type="ECO:0000256" key="3">
    <source>
        <dbReference type="ARBA" id="ARBA00022475"/>
    </source>
</evidence>
<dbReference type="InterPro" id="IPR025713">
    <property type="entry name" value="MotB-like_N_dom"/>
</dbReference>
<evidence type="ECO:0000256" key="1">
    <source>
        <dbReference type="ARBA" id="ARBA00004162"/>
    </source>
</evidence>
<feature type="transmembrane region" description="Helical" evidence="8">
    <location>
        <begin position="21"/>
        <end position="46"/>
    </location>
</feature>
<dbReference type="KEGG" id="uam:UABAM_03387"/>
<evidence type="ECO:0000256" key="2">
    <source>
        <dbReference type="ARBA" id="ARBA00008914"/>
    </source>
</evidence>
<gene>
    <name evidence="11" type="ORF">UABAM_03387</name>
</gene>
<accession>A0A5S9F4Z9</accession>
<dbReference type="Gene3D" id="3.30.1330.60">
    <property type="entry name" value="OmpA-like domain"/>
    <property type="match status" value="1"/>
</dbReference>
<evidence type="ECO:0000313" key="12">
    <source>
        <dbReference type="Proteomes" id="UP000326354"/>
    </source>
</evidence>
<evidence type="ECO:0000256" key="5">
    <source>
        <dbReference type="ARBA" id="ARBA00022989"/>
    </source>
</evidence>
<name>A0A5S9F4Z9_UABAM</name>
<feature type="domain" description="OmpA-like" evidence="9">
    <location>
        <begin position="129"/>
        <end position="204"/>
    </location>
</feature>
<reference evidence="11 12" key="1">
    <citation type="submission" date="2019-08" db="EMBL/GenBank/DDBJ databases">
        <title>Complete genome sequence of Candidatus Uab amorphum.</title>
        <authorList>
            <person name="Shiratori T."/>
            <person name="Suzuki S."/>
            <person name="Kakizawa Y."/>
            <person name="Ishida K."/>
        </authorList>
    </citation>
    <scope>NUCLEOTIDE SEQUENCE [LARGE SCALE GENOMIC DNA]</scope>
    <source>
        <strain evidence="11 12">SRT547</strain>
    </source>
</reference>
<keyword evidence="3" id="KW-1003">Cell membrane</keyword>
<dbReference type="Proteomes" id="UP000326354">
    <property type="component" value="Chromosome"/>
</dbReference>
<evidence type="ECO:0000259" key="10">
    <source>
        <dbReference type="Pfam" id="PF13677"/>
    </source>
</evidence>
<keyword evidence="5 8" id="KW-1133">Transmembrane helix</keyword>
<dbReference type="AlphaFoldDB" id="A0A5S9F4Z9"/>
<dbReference type="GO" id="GO:0005886">
    <property type="term" value="C:plasma membrane"/>
    <property type="evidence" value="ECO:0007669"/>
    <property type="project" value="UniProtKB-SubCell"/>
</dbReference>
<feature type="region of interest" description="Disordered" evidence="7">
    <location>
        <begin position="69"/>
        <end position="101"/>
    </location>
</feature>
<dbReference type="RefSeq" id="WP_173013370.1">
    <property type="nucleotide sequence ID" value="NZ_AP019860.1"/>
</dbReference>
<dbReference type="InterPro" id="IPR036737">
    <property type="entry name" value="OmpA-like_sf"/>
</dbReference>
<comment type="subcellular location">
    <subcellularLocation>
        <location evidence="1">Cell membrane</location>
        <topology evidence="1">Single-pass membrane protein</topology>
    </subcellularLocation>
</comment>
<dbReference type="Pfam" id="PF13677">
    <property type="entry name" value="MotB_plug"/>
    <property type="match status" value="1"/>
</dbReference>